<sequence length="496" mass="54677">MQQVTNRLKRLSPKSMVAVAALLVLVGGLSYVGVLAFNTSIGMHSWLTAQQIWKGERKQLVGCVRDTIEQSDPTAMRSCESTDELYGAHAKLRHFVNAKDWEAARPHAIRVGLTRSETDAALDLFKYGHAIPQTAAAMEVWGEAIVAVRELLELGEQAERLLELGQVDEARRDELLHRLDLLDERLVKAEERFGALLHQASPWGRYIGAASILAALFLLAASGAYLGRLAQLFQEEHAVVQHRLARQEAKMMEADRMIAVGTLAAGVGHEINNPLTYVAGGIDFAQRTLRGLIERDEPKIDEESMRRELLEALDALDDAREGTDRVRDIARDLRTFARHEETREIAPVDLVPIIELAVDMAHHEIRHRASVARDYADHSVALGNESRLAQVFLNLVVNAAQAIEVGAAADNEIKLVTRREGDEIVVEVSDTGKGIHADERDIVFEPFRTTKPEGEGTGLGMAISRNIVESLGGTIDFVSEPGVRTVFTVRLPAADT</sequence>
<dbReference type="Gene3D" id="1.10.287.130">
    <property type="match status" value="1"/>
</dbReference>
<evidence type="ECO:0000259" key="5">
    <source>
        <dbReference type="PROSITE" id="PS50109"/>
    </source>
</evidence>
<name>A0A4Y6PWH4_PERCE</name>
<evidence type="ECO:0000256" key="1">
    <source>
        <dbReference type="ARBA" id="ARBA00000085"/>
    </source>
</evidence>
<dbReference type="CDD" id="cd00082">
    <property type="entry name" value="HisKA"/>
    <property type="match status" value="1"/>
</dbReference>
<dbReference type="Gene3D" id="3.30.565.10">
    <property type="entry name" value="Histidine kinase-like ATPase, C-terminal domain"/>
    <property type="match status" value="1"/>
</dbReference>
<dbReference type="SMART" id="SM00387">
    <property type="entry name" value="HATPase_c"/>
    <property type="match status" value="1"/>
</dbReference>
<evidence type="ECO:0000313" key="6">
    <source>
        <dbReference type="EMBL" id="QDG52367.1"/>
    </source>
</evidence>
<dbReference type="RefSeq" id="WP_141198839.1">
    <property type="nucleotide sequence ID" value="NZ_CP041186.1"/>
</dbReference>
<evidence type="ECO:0000256" key="4">
    <source>
        <dbReference type="SAM" id="Phobius"/>
    </source>
</evidence>
<dbReference type="InterPro" id="IPR004358">
    <property type="entry name" value="Sig_transdc_His_kin-like_C"/>
</dbReference>
<proteinExistence type="predicted"/>
<feature type="transmembrane region" description="Helical" evidence="4">
    <location>
        <begin position="16"/>
        <end position="37"/>
    </location>
</feature>
<keyword evidence="7" id="KW-1185">Reference proteome</keyword>
<dbReference type="InterPro" id="IPR005467">
    <property type="entry name" value="His_kinase_dom"/>
</dbReference>
<keyword evidence="4" id="KW-0472">Membrane</keyword>
<dbReference type="InterPro" id="IPR036097">
    <property type="entry name" value="HisK_dim/P_sf"/>
</dbReference>
<dbReference type="SMART" id="SM00388">
    <property type="entry name" value="HisKA"/>
    <property type="match status" value="1"/>
</dbReference>
<keyword evidence="6" id="KW-0808">Transferase</keyword>
<dbReference type="OrthoDB" id="1931120at2"/>
<protein>
    <recommendedName>
        <fullName evidence="2">histidine kinase</fullName>
        <ecNumber evidence="2">2.7.13.3</ecNumber>
    </recommendedName>
</protein>
<dbReference type="InterPro" id="IPR036890">
    <property type="entry name" value="HATPase_C_sf"/>
</dbReference>
<keyword evidence="4" id="KW-0812">Transmembrane</keyword>
<comment type="catalytic activity">
    <reaction evidence="1">
        <text>ATP + protein L-histidine = ADP + protein N-phospho-L-histidine.</text>
        <dbReference type="EC" id="2.7.13.3"/>
    </reaction>
</comment>
<dbReference type="InterPro" id="IPR003661">
    <property type="entry name" value="HisK_dim/P_dom"/>
</dbReference>
<gene>
    <name evidence="6" type="ORF">FIV42_16950</name>
</gene>
<dbReference type="InterPro" id="IPR003594">
    <property type="entry name" value="HATPase_dom"/>
</dbReference>
<organism evidence="6 7">
    <name type="scientific">Persicimonas caeni</name>
    <dbReference type="NCBI Taxonomy" id="2292766"/>
    <lineage>
        <taxon>Bacteria</taxon>
        <taxon>Deltaproteobacteria</taxon>
        <taxon>Bradymonadales</taxon>
        <taxon>Bradymonadaceae</taxon>
        <taxon>Persicimonas</taxon>
    </lineage>
</organism>
<dbReference type="AlphaFoldDB" id="A0A4Y6PWH4"/>
<accession>A0A4Y6PWH4</accession>
<dbReference type="Pfam" id="PF02518">
    <property type="entry name" value="HATPase_c"/>
    <property type="match status" value="1"/>
</dbReference>
<dbReference type="PANTHER" id="PTHR43065:SF50">
    <property type="entry name" value="HISTIDINE KINASE"/>
    <property type="match status" value="1"/>
</dbReference>
<evidence type="ECO:0000313" key="7">
    <source>
        <dbReference type="Proteomes" id="UP000315995"/>
    </source>
</evidence>
<dbReference type="GO" id="GO:0000155">
    <property type="term" value="F:phosphorelay sensor kinase activity"/>
    <property type="evidence" value="ECO:0007669"/>
    <property type="project" value="InterPro"/>
</dbReference>
<keyword evidence="6" id="KW-0418">Kinase</keyword>
<feature type="domain" description="Histidine kinase" evidence="5">
    <location>
        <begin position="266"/>
        <end position="495"/>
    </location>
</feature>
<dbReference type="PRINTS" id="PR00344">
    <property type="entry name" value="BCTRLSENSOR"/>
</dbReference>
<dbReference type="PROSITE" id="PS50109">
    <property type="entry name" value="HIS_KIN"/>
    <property type="match status" value="1"/>
</dbReference>
<dbReference type="PANTHER" id="PTHR43065">
    <property type="entry name" value="SENSOR HISTIDINE KINASE"/>
    <property type="match status" value="1"/>
</dbReference>
<evidence type="ECO:0000256" key="2">
    <source>
        <dbReference type="ARBA" id="ARBA00012438"/>
    </source>
</evidence>
<keyword evidence="4" id="KW-1133">Transmembrane helix</keyword>
<dbReference type="SUPFAM" id="SSF55874">
    <property type="entry name" value="ATPase domain of HSP90 chaperone/DNA topoisomerase II/histidine kinase"/>
    <property type="match status" value="1"/>
</dbReference>
<dbReference type="SUPFAM" id="SSF47384">
    <property type="entry name" value="Homodimeric domain of signal transducing histidine kinase"/>
    <property type="match status" value="1"/>
</dbReference>
<evidence type="ECO:0000256" key="3">
    <source>
        <dbReference type="ARBA" id="ARBA00022553"/>
    </source>
</evidence>
<reference evidence="6 7" key="1">
    <citation type="submission" date="2019-06" db="EMBL/GenBank/DDBJ databases">
        <title>Persicimonas caeni gen. nov., sp. nov., a predatory bacterium isolated from solar saltern.</title>
        <authorList>
            <person name="Wang S."/>
        </authorList>
    </citation>
    <scope>NUCLEOTIDE SEQUENCE [LARGE SCALE GENOMIC DNA]</scope>
    <source>
        <strain evidence="6 7">YN101</strain>
    </source>
</reference>
<dbReference type="Proteomes" id="UP000315995">
    <property type="component" value="Chromosome"/>
</dbReference>
<accession>A0A5B8YD22</accession>
<feature type="transmembrane region" description="Helical" evidence="4">
    <location>
        <begin position="206"/>
        <end position="226"/>
    </location>
</feature>
<dbReference type="EC" id="2.7.13.3" evidence="2"/>
<dbReference type="EMBL" id="CP041186">
    <property type="protein sequence ID" value="QDG52367.1"/>
    <property type="molecule type" value="Genomic_DNA"/>
</dbReference>
<keyword evidence="3" id="KW-0597">Phosphoprotein</keyword>